<comment type="caution">
    <text evidence="1">The sequence shown here is derived from an EMBL/GenBank/DDBJ whole genome shotgun (WGS) entry which is preliminary data.</text>
</comment>
<dbReference type="EMBL" id="WEKV01000010">
    <property type="protein sequence ID" value="KAB7784517.1"/>
    <property type="molecule type" value="Genomic_DNA"/>
</dbReference>
<accession>A0A833J6E2</accession>
<protein>
    <submittedName>
        <fullName evidence="1">Uncharacterized protein</fullName>
    </submittedName>
</protein>
<evidence type="ECO:0000313" key="2">
    <source>
        <dbReference type="Proteomes" id="UP000469949"/>
    </source>
</evidence>
<gene>
    <name evidence="1" type="ORF">F8B43_2550</name>
</gene>
<sequence length="51" mass="5156">MFAQVRPPRAAGTVSGTIQVLDPTVPVIRQGAPVPICTGAGANAPVVIMTE</sequence>
<dbReference type="AlphaFoldDB" id="A0A833J6E2"/>
<organism evidence="1 2">
    <name type="scientific">Methylorubrum populi</name>
    <dbReference type="NCBI Taxonomy" id="223967"/>
    <lineage>
        <taxon>Bacteria</taxon>
        <taxon>Pseudomonadati</taxon>
        <taxon>Pseudomonadota</taxon>
        <taxon>Alphaproteobacteria</taxon>
        <taxon>Hyphomicrobiales</taxon>
        <taxon>Methylobacteriaceae</taxon>
        <taxon>Methylorubrum</taxon>
    </lineage>
</organism>
<proteinExistence type="predicted"/>
<reference evidence="1 2" key="1">
    <citation type="submission" date="2019-10" db="EMBL/GenBank/DDBJ databases">
        <title>Draft Genome Sequence of the Caffeine Degrading Methylotroph Methylorubrum populi PINKEL.</title>
        <authorList>
            <person name="Dawson S.C."/>
            <person name="Zhang X."/>
            <person name="Wright M.E."/>
            <person name="Sharma G."/>
            <person name="Langner J.T."/>
            <person name="Ditty J.L."/>
            <person name="Subuyuj G.A."/>
        </authorList>
    </citation>
    <scope>NUCLEOTIDE SEQUENCE [LARGE SCALE GENOMIC DNA]</scope>
    <source>
        <strain evidence="1 2">Pinkel</strain>
    </source>
</reference>
<dbReference type="Proteomes" id="UP000469949">
    <property type="component" value="Unassembled WGS sequence"/>
</dbReference>
<evidence type="ECO:0000313" key="1">
    <source>
        <dbReference type="EMBL" id="KAB7784517.1"/>
    </source>
</evidence>
<name>A0A833J6E2_9HYPH</name>